<dbReference type="PANTHER" id="PTHR45858">
    <property type="entry name" value="FERM DOMAIN CONTAINING PROTEIN"/>
    <property type="match status" value="1"/>
</dbReference>
<dbReference type="InterPro" id="IPR051835">
    <property type="entry name" value="RAC1-GEF"/>
</dbReference>
<gene>
    <name evidence="2" type="ORF">GOODEAATRI_019735</name>
</gene>
<dbReference type="Gene3D" id="1.20.900.10">
    <property type="entry name" value="Dbl homology (DH) domain"/>
    <property type="match status" value="1"/>
</dbReference>
<comment type="caution">
    <text evidence="2">The sequence shown here is derived from an EMBL/GenBank/DDBJ whole genome shotgun (WGS) entry which is preliminary data.</text>
</comment>
<organism evidence="2 3">
    <name type="scientific">Goodea atripinnis</name>
    <dbReference type="NCBI Taxonomy" id="208336"/>
    <lineage>
        <taxon>Eukaryota</taxon>
        <taxon>Metazoa</taxon>
        <taxon>Chordata</taxon>
        <taxon>Craniata</taxon>
        <taxon>Vertebrata</taxon>
        <taxon>Euteleostomi</taxon>
        <taxon>Actinopterygii</taxon>
        <taxon>Neopterygii</taxon>
        <taxon>Teleostei</taxon>
        <taxon>Neoteleostei</taxon>
        <taxon>Acanthomorphata</taxon>
        <taxon>Ovalentaria</taxon>
        <taxon>Atherinomorphae</taxon>
        <taxon>Cyprinodontiformes</taxon>
        <taxon>Goodeidae</taxon>
        <taxon>Goodea</taxon>
    </lineage>
</organism>
<name>A0ABV0P695_9TELE</name>
<dbReference type="InterPro" id="IPR035899">
    <property type="entry name" value="DBL_dom_sf"/>
</dbReference>
<dbReference type="PROSITE" id="PS50010">
    <property type="entry name" value="DH_2"/>
    <property type="match status" value="1"/>
</dbReference>
<evidence type="ECO:0000313" key="2">
    <source>
        <dbReference type="EMBL" id="MEQ2178973.1"/>
    </source>
</evidence>
<dbReference type="InterPro" id="IPR000219">
    <property type="entry name" value="DH_dom"/>
</dbReference>
<feature type="domain" description="DH" evidence="1">
    <location>
        <begin position="1"/>
        <end position="82"/>
    </location>
</feature>
<proteinExistence type="predicted"/>
<reference evidence="2 3" key="1">
    <citation type="submission" date="2021-06" db="EMBL/GenBank/DDBJ databases">
        <authorList>
            <person name="Palmer J.M."/>
        </authorList>
    </citation>
    <scope>NUCLEOTIDE SEQUENCE [LARGE SCALE GENOMIC DNA]</scope>
    <source>
        <strain evidence="2 3">GA_2019</strain>
        <tissue evidence="2">Muscle</tissue>
    </source>
</reference>
<protein>
    <recommendedName>
        <fullName evidence="1">DH domain-containing protein</fullName>
    </recommendedName>
</protein>
<keyword evidence="3" id="KW-1185">Reference proteome</keyword>
<sequence>MPKQSEILLELEKACKASHRVENLCRDFELQKVCYIPLNVFVLRPLHRLIHYKQILERLCKHYPATHMDFRDCRGAIRESEDEWGVPNAFTLIGQGQSMDIKMAIEMAKTSNGPTSDVLTCTLTDNRLPLRSRVRRRHDGFAHIAGEAHASPWQHHGARVLAQEHKRVHGGL</sequence>
<dbReference type="SUPFAM" id="SSF48065">
    <property type="entry name" value="DBL homology domain (DH-domain)"/>
    <property type="match status" value="1"/>
</dbReference>
<dbReference type="Pfam" id="PF00621">
    <property type="entry name" value="RhoGEF"/>
    <property type="match status" value="1"/>
</dbReference>
<dbReference type="PANTHER" id="PTHR45858:SF2">
    <property type="entry name" value="FERM, ARHGEF AND PLECKSTRIN DOMAIN-CONTAINING PROTEIN 1"/>
    <property type="match status" value="1"/>
</dbReference>
<dbReference type="EMBL" id="JAHRIO010061747">
    <property type="protein sequence ID" value="MEQ2178973.1"/>
    <property type="molecule type" value="Genomic_DNA"/>
</dbReference>
<accession>A0ABV0P695</accession>
<evidence type="ECO:0000313" key="3">
    <source>
        <dbReference type="Proteomes" id="UP001476798"/>
    </source>
</evidence>
<dbReference type="Proteomes" id="UP001476798">
    <property type="component" value="Unassembled WGS sequence"/>
</dbReference>
<evidence type="ECO:0000259" key="1">
    <source>
        <dbReference type="PROSITE" id="PS50010"/>
    </source>
</evidence>